<protein>
    <submittedName>
        <fullName evidence="1">Uncharacterized protein</fullName>
    </submittedName>
</protein>
<evidence type="ECO:0000313" key="2">
    <source>
        <dbReference type="Proteomes" id="UP000292858"/>
    </source>
</evidence>
<dbReference type="Proteomes" id="UP000292858">
    <property type="component" value="Unassembled WGS sequence"/>
</dbReference>
<sequence>MPRLKSFRRRWAWPRKGSHPAYGDFLLDEPSFWAQSAILWALAGLEAGRFEEALHRFLPSPLRGICDIEDLRSALLEAERLGLGLEDYIRGHRSPNTPIAQANFRPLLDLLEAWRLPPAFLLPLVQAAKEAKTPEEVKEGLRFQAFAWPRSSIPVHEVEEGPKAQGVDGLDLEAPLPGKPRMQKGELRGWRPVPGQGGTVFVYRFRPDRLARMAALHLLGKTYLDIAKEELGKEDLLHGDSAVRKAAREVKEFLALALRAPSPSLPQRASPPAGLPPEDLALLRWAAGRGEFTFRDGLRSGPKALRTKDALQASLSRLVQAGLLEELGRGRYRPKA</sequence>
<evidence type="ECO:0000313" key="1">
    <source>
        <dbReference type="EMBL" id="TBH20118.1"/>
    </source>
</evidence>
<dbReference type="EMBL" id="SIJL01000009">
    <property type="protein sequence ID" value="TBH20118.1"/>
    <property type="molecule type" value="Genomic_DNA"/>
</dbReference>
<gene>
    <name evidence="1" type="ORF">ETP66_08220</name>
</gene>
<accession>A0A4Q9B3Z4</accession>
<keyword evidence="2" id="KW-1185">Reference proteome</keyword>
<proteinExistence type="predicted"/>
<comment type="caution">
    <text evidence="1">The sequence shown here is derived from an EMBL/GenBank/DDBJ whole genome shotgun (WGS) entry which is preliminary data.</text>
</comment>
<organism evidence="1 2">
    <name type="scientific">Thermus thermamylovorans</name>
    <dbReference type="NCBI Taxonomy" id="2509362"/>
    <lineage>
        <taxon>Bacteria</taxon>
        <taxon>Thermotogati</taxon>
        <taxon>Deinococcota</taxon>
        <taxon>Deinococci</taxon>
        <taxon>Thermales</taxon>
        <taxon>Thermaceae</taxon>
        <taxon>Thermus</taxon>
    </lineage>
</organism>
<dbReference type="AlphaFoldDB" id="A0A4Q9B3Z4"/>
<name>A0A4Q9B3Z4_9DEIN</name>
<reference evidence="1 2" key="1">
    <citation type="submission" date="2019-02" db="EMBL/GenBank/DDBJ databases">
        <title>Thermus sp. a novel from hot spring.</title>
        <authorList>
            <person name="Zhao Z."/>
        </authorList>
    </citation>
    <scope>NUCLEOTIDE SEQUENCE [LARGE SCALE GENOMIC DNA]</scope>
    <source>
        <strain evidence="1 2">CFH 72773T</strain>
    </source>
</reference>